<proteinExistence type="predicted"/>
<organism evidence="2 3">
    <name type="scientific">Ralstonia insidiosa</name>
    <dbReference type="NCBI Taxonomy" id="190721"/>
    <lineage>
        <taxon>Bacteria</taxon>
        <taxon>Pseudomonadati</taxon>
        <taxon>Pseudomonadota</taxon>
        <taxon>Betaproteobacteria</taxon>
        <taxon>Burkholderiales</taxon>
        <taxon>Burkholderiaceae</taxon>
        <taxon>Ralstonia</taxon>
    </lineage>
</organism>
<keyword evidence="1" id="KW-0812">Transmembrane</keyword>
<dbReference type="Proteomes" id="UP000077927">
    <property type="component" value="Chromosome 1"/>
</dbReference>
<feature type="transmembrane region" description="Helical" evidence="1">
    <location>
        <begin position="180"/>
        <end position="206"/>
    </location>
</feature>
<dbReference type="RefSeq" id="WP_021196763.1">
    <property type="nucleotide sequence ID" value="NZ_CP012605.1"/>
</dbReference>
<reference evidence="2 3" key="1">
    <citation type="submission" date="2015-09" db="EMBL/GenBank/DDBJ databases">
        <authorList>
            <person name="Xu Y."/>
            <person name="Nagy A."/>
            <person name="Liu N.T."/>
            <person name="Nou X."/>
        </authorList>
    </citation>
    <scope>NUCLEOTIDE SEQUENCE [LARGE SCALE GENOMIC DNA]</scope>
    <source>
        <strain evidence="2 3">FC1138</strain>
    </source>
</reference>
<gene>
    <name evidence="2" type="ORF">ACS15_0757</name>
</gene>
<keyword evidence="1" id="KW-0472">Membrane</keyword>
<feature type="transmembrane region" description="Helical" evidence="1">
    <location>
        <begin position="353"/>
        <end position="370"/>
    </location>
</feature>
<feature type="transmembrane region" description="Helical" evidence="1">
    <location>
        <begin position="141"/>
        <end position="168"/>
    </location>
</feature>
<evidence type="ECO:0000256" key="1">
    <source>
        <dbReference type="SAM" id="Phobius"/>
    </source>
</evidence>
<evidence type="ECO:0000313" key="3">
    <source>
        <dbReference type="Proteomes" id="UP000077927"/>
    </source>
</evidence>
<dbReference type="KEGG" id="rin:ACS15_0757"/>
<dbReference type="AlphaFoldDB" id="A0AAC9BH19"/>
<feature type="transmembrane region" description="Helical" evidence="1">
    <location>
        <begin position="55"/>
        <end position="86"/>
    </location>
</feature>
<feature type="transmembrane region" description="Helical" evidence="1">
    <location>
        <begin position="382"/>
        <end position="401"/>
    </location>
</feature>
<evidence type="ECO:0000313" key="2">
    <source>
        <dbReference type="EMBL" id="ANH74173.1"/>
    </source>
</evidence>
<name>A0AAC9BH19_9RALS</name>
<protein>
    <submittedName>
        <fullName evidence="2">Membrane protein</fullName>
    </submittedName>
</protein>
<dbReference type="EMBL" id="CP012605">
    <property type="protein sequence ID" value="ANH74173.1"/>
    <property type="molecule type" value="Genomic_DNA"/>
</dbReference>
<feature type="transmembrane region" description="Helical" evidence="1">
    <location>
        <begin position="93"/>
        <end position="109"/>
    </location>
</feature>
<feature type="transmembrane region" description="Helical" evidence="1">
    <location>
        <begin position="407"/>
        <end position="425"/>
    </location>
</feature>
<accession>A0AAC9BH19</accession>
<keyword evidence="1" id="KW-1133">Transmembrane helix</keyword>
<sequence>MNNKYGKLLTGAATALLILTIWTCFAPGFMSYDSITQYQSALNQSYSDSHPAIMSYVWHLSLMLVSGPQSLLVLHLVLLVIGIFIWQINISNPYLKVLVPSLFFLPWILNFSGVLWKDVGMAFSLLVATGLLFNHKNSGKLALLSLPFLFYAFAVRHNAILATAPLIFFASLRYLRSRKILSGLLITATVSVAFWLAVSAITYGLLKAERKHYETLLMGDEIATISAQTGENLLPWIKRDDLMACTKQPILYERALCFISRGYDASGSLMTVTPYEETHRLWKNTVLAHPLLSLKMRWDAFLYFLRSPSLAPAYVWQPGIMRNDLNIALSRPDQAQLMEDYVAKSQSGVLSELFKPYTWLILSIVMLSLGTRIQSPVERMQIFALNISALGCYFSLLAAVPSVDFRYAYWCIIATNLSIVIFLAASRRGNACLNLSLKTAGT</sequence>